<dbReference type="PANTHER" id="PTHR35038">
    <property type="entry name" value="DISSIMILATORY SULFITE REDUCTASE SIRA"/>
    <property type="match status" value="1"/>
</dbReference>
<keyword evidence="5" id="KW-1185">Reference proteome</keyword>
<evidence type="ECO:0000313" key="5">
    <source>
        <dbReference type="Proteomes" id="UP000536179"/>
    </source>
</evidence>
<dbReference type="Proteomes" id="UP000536179">
    <property type="component" value="Unassembled WGS sequence"/>
</dbReference>
<organism evidence="4 5">
    <name type="scientific">Aporhodopirellula rubra</name>
    <dbReference type="NCBI Taxonomy" id="980271"/>
    <lineage>
        <taxon>Bacteria</taxon>
        <taxon>Pseudomonadati</taxon>
        <taxon>Planctomycetota</taxon>
        <taxon>Planctomycetia</taxon>
        <taxon>Pirellulales</taxon>
        <taxon>Pirellulaceae</taxon>
        <taxon>Aporhodopirellula</taxon>
    </lineage>
</organism>
<proteinExistence type="predicted"/>
<protein>
    <submittedName>
        <fullName evidence="4">Putative CXXCH cytochrome family protein</fullName>
    </submittedName>
</protein>
<dbReference type="SUPFAM" id="SSF48695">
    <property type="entry name" value="Multiheme cytochromes"/>
    <property type="match status" value="1"/>
</dbReference>
<reference evidence="4 5" key="1">
    <citation type="submission" date="2020-08" db="EMBL/GenBank/DDBJ databases">
        <title>Genomic Encyclopedia of Type Strains, Phase III (KMG-III): the genomes of soil and plant-associated and newly described type strains.</title>
        <authorList>
            <person name="Whitman W."/>
        </authorList>
    </citation>
    <scope>NUCLEOTIDE SEQUENCE [LARGE SCALE GENOMIC DNA]</scope>
    <source>
        <strain evidence="4 5">CECT 8075</strain>
    </source>
</reference>
<accession>A0A7W5H460</accession>
<evidence type="ECO:0000259" key="3">
    <source>
        <dbReference type="Pfam" id="PF09699"/>
    </source>
</evidence>
<comment type="caution">
    <text evidence="4">The sequence shown here is derived from an EMBL/GenBank/DDBJ whole genome shotgun (WGS) entry which is preliminary data.</text>
</comment>
<evidence type="ECO:0000313" key="4">
    <source>
        <dbReference type="EMBL" id="MBB3206017.1"/>
    </source>
</evidence>
<dbReference type="Pfam" id="PF09699">
    <property type="entry name" value="Paired_CXXCH_1"/>
    <property type="match status" value="1"/>
</dbReference>
<dbReference type="RefSeq" id="WP_184304179.1">
    <property type="nucleotide sequence ID" value="NZ_JACHXU010000005.1"/>
</dbReference>
<name>A0A7W5H460_9BACT</name>
<gene>
    <name evidence="4" type="ORF">FHS27_001825</name>
</gene>
<dbReference type="AlphaFoldDB" id="A0A7W5H460"/>
<feature type="region of interest" description="Disordered" evidence="2">
    <location>
        <begin position="516"/>
        <end position="549"/>
    </location>
</feature>
<feature type="domain" description="Doubled CXXCH motif" evidence="3">
    <location>
        <begin position="304"/>
        <end position="337"/>
    </location>
</feature>
<dbReference type="PANTHER" id="PTHR35038:SF8">
    <property type="entry name" value="C-TYPE POLYHEME CYTOCHROME OMCC"/>
    <property type="match status" value="1"/>
</dbReference>
<evidence type="ECO:0000256" key="2">
    <source>
        <dbReference type="SAM" id="MobiDB-lite"/>
    </source>
</evidence>
<keyword evidence="1" id="KW-0732">Signal</keyword>
<dbReference type="InterPro" id="IPR010177">
    <property type="entry name" value="Paired_CXXCH_1"/>
</dbReference>
<sequence length="549" mass="62754">MNAYANESTVKGDFSGNASINYFGGLGEFQLVGSEYRMKLTRGNITRVYRINQTIGSRFTQYYVGKMIKGPEHAGHDFYKTDHVLPFGYWLDEQQWIPIVHVHQIVDEDAQTQKDEDEWPSDQRLDPFSNPGFVPYSVCNDCHTTFPLADLFVKSPDILGMHFPHKANFSVSDYLRSERPTFRRRDQRPSVHSRKEIMNLIETTREWEAPDMAVNLGISCEACHMGSKAHAEDKHQKLDFFAKSPHLRLEGLKEKDFGRNQTNVNYMCGRCHAGGRPVYANEISTWNSTEYTDATLGSCYSELKCIDCHDPHSGIGKKWAATPTQDDQSCIRCHDQFTEPAAIQAHTHHKPNTAGSRCMNCHMPRINEGLQDIVRTHAIFSPTDRNMIEKNHPNACNMCHTEKPIDWTLTHLNEWYGKTYSENLLAKSYPNRSAPVAQNWLASRKSSVRLIGADSLMRTESHWAIDDLLDSLDDPFLINRQFASRGLEQMLDIDLENFGYQFYMTIDERKEPLKKLRQKVGAPASMNGTTDRHRGSNKNNALNSKKPVN</sequence>
<evidence type="ECO:0000256" key="1">
    <source>
        <dbReference type="ARBA" id="ARBA00022729"/>
    </source>
</evidence>
<dbReference type="EMBL" id="JACHXU010000005">
    <property type="protein sequence ID" value="MBB3206017.1"/>
    <property type="molecule type" value="Genomic_DNA"/>
</dbReference>
<dbReference type="InterPro" id="IPR051829">
    <property type="entry name" value="Multiheme_Cytochr_ET"/>
</dbReference>
<dbReference type="Gene3D" id="1.10.1130.10">
    <property type="entry name" value="Flavocytochrome C3, Chain A"/>
    <property type="match status" value="2"/>
</dbReference>
<dbReference type="InterPro" id="IPR036280">
    <property type="entry name" value="Multihaem_cyt_sf"/>
</dbReference>